<organism evidence="2 3">
    <name type="scientific">Buddleja alternifolia</name>
    <dbReference type="NCBI Taxonomy" id="168488"/>
    <lineage>
        <taxon>Eukaryota</taxon>
        <taxon>Viridiplantae</taxon>
        <taxon>Streptophyta</taxon>
        <taxon>Embryophyta</taxon>
        <taxon>Tracheophyta</taxon>
        <taxon>Spermatophyta</taxon>
        <taxon>Magnoliopsida</taxon>
        <taxon>eudicotyledons</taxon>
        <taxon>Gunneridae</taxon>
        <taxon>Pentapetalae</taxon>
        <taxon>asterids</taxon>
        <taxon>lamiids</taxon>
        <taxon>Lamiales</taxon>
        <taxon>Scrophulariaceae</taxon>
        <taxon>Buddlejeae</taxon>
        <taxon>Buddleja</taxon>
    </lineage>
</organism>
<dbReference type="AlphaFoldDB" id="A0AAV6Y1N3"/>
<proteinExistence type="predicted"/>
<reference evidence="2" key="1">
    <citation type="submission" date="2019-10" db="EMBL/GenBank/DDBJ databases">
        <authorList>
            <person name="Zhang R."/>
            <person name="Pan Y."/>
            <person name="Wang J."/>
            <person name="Ma R."/>
            <person name="Yu S."/>
        </authorList>
    </citation>
    <scope>NUCLEOTIDE SEQUENCE</scope>
    <source>
        <strain evidence="2">LA-IB0</strain>
        <tissue evidence="2">Leaf</tissue>
    </source>
</reference>
<dbReference type="Gene3D" id="3.30.420.10">
    <property type="entry name" value="Ribonuclease H-like superfamily/Ribonuclease H"/>
    <property type="match status" value="1"/>
</dbReference>
<name>A0AAV6Y1N3_9LAMI</name>
<dbReference type="GO" id="GO:0003676">
    <property type="term" value="F:nucleic acid binding"/>
    <property type="evidence" value="ECO:0007669"/>
    <property type="project" value="InterPro"/>
</dbReference>
<dbReference type="InterPro" id="IPR002156">
    <property type="entry name" value="RNaseH_domain"/>
</dbReference>
<gene>
    <name evidence="2" type="ORF">BUALT_Bualt03G0128000</name>
</gene>
<dbReference type="InterPro" id="IPR036397">
    <property type="entry name" value="RNaseH_sf"/>
</dbReference>
<evidence type="ECO:0000313" key="2">
    <source>
        <dbReference type="EMBL" id="KAG8386237.1"/>
    </source>
</evidence>
<evidence type="ECO:0000313" key="3">
    <source>
        <dbReference type="Proteomes" id="UP000826271"/>
    </source>
</evidence>
<dbReference type="InterPro" id="IPR044730">
    <property type="entry name" value="RNase_H-like_dom_plant"/>
</dbReference>
<dbReference type="GO" id="GO:0004523">
    <property type="term" value="F:RNA-DNA hybrid ribonuclease activity"/>
    <property type="evidence" value="ECO:0007669"/>
    <property type="project" value="InterPro"/>
</dbReference>
<evidence type="ECO:0000259" key="1">
    <source>
        <dbReference type="Pfam" id="PF13456"/>
    </source>
</evidence>
<feature type="domain" description="RNase H type-1" evidence="1">
    <location>
        <begin position="51"/>
        <end position="97"/>
    </location>
</feature>
<comment type="caution">
    <text evidence="2">The sequence shown here is derived from an EMBL/GenBank/DDBJ whole genome shotgun (WGS) entry which is preliminary data.</text>
</comment>
<keyword evidence="3" id="KW-1185">Reference proteome</keyword>
<sequence length="97" mass="10303">MSFVVSMLGNEVPLPQAKQPGFSTERDVFYAQSITTNAAYSDVPVHCDRGQTTGNAGIGGVLRNHQGGWIGGFKAYIGCCTTFQAELKGILKGLHIA</sequence>
<dbReference type="EMBL" id="WHWC01000003">
    <property type="protein sequence ID" value="KAG8386237.1"/>
    <property type="molecule type" value="Genomic_DNA"/>
</dbReference>
<dbReference type="Proteomes" id="UP000826271">
    <property type="component" value="Unassembled WGS sequence"/>
</dbReference>
<accession>A0AAV6Y1N3</accession>
<dbReference type="Pfam" id="PF13456">
    <property type="entry name" value="RVT_3"/>
    <property type="match status" value="1"/>
</dbReference>
<dbReference type="CDD" id="cd06222">
    <property type="entry name" value="RNase_H_like"/>
    <property type="match status" value="1"/>
</dbReference>
<protein>
    <recommendedName>
        <fullName evidence="1">RNase H type-1 domain-containing protein</fullName>
    </recommendedName>
</protein>